<name>A0A371FN17_MUCPR</name>
<dbReference type="AlphaFoldDB" id="A0A371FN17"/>
<gene>
    <name evidence="1" type="ORF">CR513_39922</name>
</gene>
<proteinExistence type="predicted"/>
<sequence length="62" mass="7048">MMTLNRLRVVGLSVSTWHLCMKYLIRKEVGVVKVDQRIAHRCSKESLKVGHKTSNHDRASGS</sequence>
<accession>A0A371FN17</accession>
<dbReference type="OrthoDB" id="2919534at2759"/>
<evidence type="ECO:0000313" key="2">
    <source>
        <dbReference type="Proteomes" id="UP000257109"/>
    </source>
</evidence>
<organism evidence="1 2">
    <name type="scientific">Mucuna pruriens</name>
    <name type="common">Velvet bean</name>
    <name type="synonym">Dolichos pruriens</name>
    <dbReference type="NCBI Taxonomy" id="157652"/>
    <lineage>
        <taxon>Eukaryota</taxon>
        <taxon>Viridiplantae</taxon>
        <taxon>Streptophyta</taxon>
        <taxon>Embryophyta</taxon>
        <taxon>Tracheophyta</taxon>
        <taxon>Spermatophyta</taxon>
        <taxon>Magnoliopsida</taxon>
        <taxon>eudicotyledons</taxon>
        <taxon>Gunneridae</taxon>
        <taxon>Pentapetalae</taxon>
        <taxon>rosids</taxon>
        <taxon>fabids</taxon>
        <taxon>Fabales</taxon>
        <taxon>Fabaceae</taxon>
        <taxon>Papilionoideae</taxon>
        <taxon>50 kb inversion clade</taxon>
        <taxon>NPAAA clade</taxon>
        <taxon>indigoferoid/millettioid clade</taxon>
        <taxon>Phaseoleae</taxon>
        <taxon>Mucuna</taxon>
    </lineage>
</organism>
<dbReference type="Proteomes" id="UP000257109">
    <property type="component" value="Unassembled WGS sequence"/>
</dbReference>
<feature type="non-terminal residue" evidence="1">
    <location>
        <position position="1"/>
    </location>
</feature>
<reference evidence="1" key="1">
    <citation type="submission" date="2018-05" db="EMBL/GenBank/DDBJ databases">
        <title>Draft genome of Mucuna pruriens seed.</title>
        <authorList>
            <person name="Nnadi N.E."/>
            <person name="Vos R."/>
            <person name="Hasami M.H."/>
            <person name="Devisetty U.K."/>
            <person name="Aguiy J.C."/>
        </authorList>
    </citation>
    <scope>NUCLEOTIDE SEQUENCE [LARGE SCALE GENOMIC DNA]</scope>
    <source>
        <strain evidence="1">JCA_2017</strain>
    </source>
</reference>
<dbReference type="EMBL" id="QJKJ01008478">
    <property type="protein sequence ID" value="RDX79642.1"/>
    <property type="molecule type" value="Genomic_DNA"/>
</dbReference>
<comment type="caution">
    <text evidence="1">The sequence shown here is derived from an EMBL/GenBank/DDBJ whole genome shotgun (WGS) entry which is preliminary data.</text>
</comment>
<protein>
    <submittedName>
        <fullName evidence="1">Uncharacterized protein</fullName>
    </submittedName>
</protein>
<evidence type="ECO:0000313" key="1">
    <source>
        <dbReference type="EMBL" id="RDX79642.1"/>
    </source>
</evidence>
<keyword evidence="2" id="KW-1185">Reference proteome</keyword>